<dbReference type="InParanoid" id="A0A067M3K9"/>
<dbReference type="AlphaFoldDB" id="A0A067M3K9"/>
<dbReference type="Proteomes" id="UP000027195">
    <property type="component" value="Unassembled WGS sequence"/>
</dbReference>
<evidence type="ECO:0000256" key="1">
    <source>
        <dbReference type="SAM" id="MobiDB-lite"/>
    </source>
</evidence>
<organism evidence="2 3">
    <name type="scientific">Botryobasidium botryosum (strain FD-172 SS1)</name>
    <dbReference type="NCBI Taxonomy" id="930990"/>
    <lineage>
        <taxon>Eukaryota</taxon>
        <taxon>Fungi</taxon>
        <taxon>Dikarya</taxon>
        <taxon>Basidiomycota</taxon>
        <taxon>Agaricomycotina</taxon>
        <taxon>Agaricomycetes</taxon>
        <taxon>Cantharellales</taxon>
        <taxon>Botryobasidiaceae</taxon>
        <taxon>Botryobasidium</taxon>
    </lineage>
</organism>
<keyword evidence="3" id="KW-1185">Reference proteome</keyword>
<gene>
    <name evidence="2" type="ORF">BOTBODRAFT_164098</name>
</gene>
<dbReference type="HOGENOM" id="CLU_089014_0_0_1"/>
<accession>A0A067M3K9</accession>
<name>A0A067M3K9_BOTB1</name>
<protein>
    <submittedName>
        <fullName evidence="2">Uncharacterized protein</fullName>
    </submittedName>
</protein>
<evidence type="ECO:0000313" key="2">
    <source>
        <dbReference type="EMBL" id="KDQ10159.1"/>
    </source>
</evidence>
<feature type="region of interest" description="Disordered" evidence="1">
    <location>
        <begin position="1"/>
        <end position="46"/>
    </location>
</feature>
<feature type="compositionally biased region" description="Low complexity" evidence="1">
    <location>
        <begin position="22"/>
        <end position="39"/>
    </location>
</feature>
<evidence type="ECO:0000313" key="3">
    <source>
        <dbReference type="Proteomes" id="UP000027195"/>
    </source>
</evidence>
<sequence>MSSRLASFRGPSSPSPNPVRARQQQQQPHTPRSPSSPSTGHAAAESPFHRKLRSLLLELRAAACTWDDLVLVDGAKAAKSLVDTRTELDNALALLPSGTQPTARIVGPKLDAMEVRTAQLRAVLSKLEKQFTKMASLVDSAELILTEASKAKGWQWVHGEPLWCTWSLEKFVTSLPALLPPYHRSLHLHKDLFEELRDYDSPFEASRAALSHWVGQPWLAEDGWTCAWEDLCAVEVDRWEYAR</sequence>
<dbReference type="EMBL" id="KL198070">
    <property type="protein sequence ID" value="KDQ10159.1"/>
    <property type="molecule type" value="Genomic_DNA"/>
</dbReference>
<reference evidence="3" key="1">
    <citation type="journal article" date="2014" name="Proc. Natl. Acad. Sci. U.S.A.">
        <title>Extensive sampling of basidiomycete genomes demonstrates inadequacy of the white-rot/brown-rot paradigm for wood decay fungi.</title>
        <authorList>
            <person name="Riley R."/>
            <person name="Salamov A.A."/>
            <person name="Brown D.W."/>
            <person name="Nagy L.G."/>
            <person name="Floudas D."/>
            <person name="Held B.W."/>
            <person name="Levasseur A."/>
            <person name="Lombard V."/>
            <person name="Morin E."/>
            <person name="Otillar R."/>
            <person name="Lindquist E.A."/>
            <person name="Sun H."/>
            <person name="LaButti K.M."/>
            <person name="Schmutz J."/>
            <person name="Jabbour D."/>
            <person name="Luo H."/>
            <person name="Baker S.E."/>
            <person name="Pisabarro A.G."/>
            <person name="Walton J.D."/>
            <person name="Blanchette R.A."/>
            <person name="Henrissat B."/>
            <person name="Martin F."/>
            <person name="Cullen D."/>
            <person name="Hibbett D.S."/>
            <person name="Grigoriev I.V."/>
        </authorList>
    </citation>
    <scope>NUCLEOTIDE SEQUENCE [LARGE SCALE GENOMIC DNA]</scope>
    <source>
        <strain evidence="3">FD-172 SS1</strain>
    </source>
</reference>
<dbReference type="OrthoDB" id="17066at2759"/>
<proteinExistence type="predicted"/>